<dbReference type="GO" id="GO:0052908">
    <property type="term" value="F:16S rRNA (adenine(1518)-N(6)/adenine(1519)-N(6))-dimethyltransferase activity"/>
    <property type="evidence" value="ECO:0007669"/>
    <property type="project" value="UniProtKB-EC"/>
</dbReference>
<keyword evidence="4 7" id="KW-0808">Transferase</keyword>
<dbReference type="InterPro" id="IPR001737">
    <property type="entry name" value="KsgA/Erm"/>
</dbReference>
<keyword evidence="11" id="KW-1185">Reference proteome</keyword>
<evidence type="ECO:0000256" key="6">
    <source>
        <dbReference type="ARBA" id="ARBA00022884"/>
    </source>
</evidence>
<feature type="binding site" evidence="7 8">
    <location>
        <position position="108"/>
    </location>
    <ligand>
        <name>S-adenosyl-L-methionine</name>
        <dbReference type="ChEBI" id="CHEBI:59789"/>
    </ligand>
</feature>
<keyword evidence="1 7" id="KW-0963">Cytoplasm</keyword>
<evidence type="ECO:0000256" key="8">
    <source>
        <dbReference type="PROSITE-ProRule" id="PRU01026"/>
    </source>
</evidence>
<dbReference type="InterPro" id="IPR023165">
    <property type="entry name" value="rRNA_Ade_diMease-like_C"/>
</dbReference>
<keyword evidence="2 7" id="KW-0698">rRNA processing</keyword>
<dbReference type="PROSITE" id="PS51689">
    <property type="entry name" value="SAM_RNA_A_N6_MT"/>
    <property type="match status" value="1"/>
</dbReference>
<dbReference type="SMART" id="SM00650">
    <property type="entry name" value="rADc"/>
    <property type="match status" value="1"/>
</dbReference>
<dbReference type="SUPFAM" id="SSF53335">
    <property type="entry name" value="S-adenosyl-L-methionine-dependent methyltransferases"/>
    <property type="match status" value="1"/>
</dbReference>
<feature type="binding site" evidence="7 8">
    <location>
        <position position="14"/>
    </location>
    <ligand>
        <name>S-adenosyl-L-methionine</name>
        <dbReference type="ChEBI" id="CHEBI:59789"/>
    </ligand>
</feature>
<dbReference type="Gene3D" id="3.40.50.150">
    <property type="entry name" value="Vaccinia Virus protein VP39"/>
    <property type="match status" value="1"/>
</dbReference>
<evidence type="ECO:0000259" key="9">
    <source>
        <dbReference type="SMART" id="SM00650"/>
    </source>
</evidence>
<sequence length="260" mass="29722">MISAVRAKKSLGQHFLKDPAVAQRIVNLLTAERCQHTVLEVGPGTGSLTDFLLQKAIAKLYLIEIDQDLIFHLKEKYVSLNNEIIAADFLAYSLSEQFKDTRLTIIGNFPYYISSQIFFKILHNRQIVEEVVGMVQKEVAERLVAQAGNKRYGILSVLLQAFYTLEYCFTVPREAFFPSPRVDSAVITMHRNKVSELACNEQSFFQIVKSAFQQRRKKLRNALHAYHPNRLHAAQMFLDKRAEALSVAEFIQLTNILDSQ</sequence>
<dbReference type="EMBL" id="CP029619">
    <property type="protein sequence ID" value="AWN81976.1"/>
    <property type="molecule type" value="Genomic_DNA"/>
</dbReference>
<evidence type="ECO:0000256" key="7">
    <source>
        <dbReference type="HAMAP-Rule" id="MF_00607"/>
    </source>
</evidence>
<keyword evidence="5 7" id="KW-0949">S-adenosyl-L-methionine</keyword>
<dbReference type="InterPro" id="IPR020598">
    <property type="entry name" value="rRNA_Ade_methylase_Trfase_N"/>
</dbReference>
<comment type="subcellular location">
    <subcellularLocation>
        <location evidence="7">Cytoplasm</location>
    </subcellularLocation>
</comment>
<reference evidence="10 11" key="1">
    <citation type="submission" date="2018-05" db="EMBL/GenBank/DDBJ databases">
        <title>Candidatus Cardinium hertigii Genome Assembly.</title>
        <authorList>
            <person name="Showmaker K.C."/>
            <person name="Walden K.O."/>
            <person name="Fields C.J."/>
            <person name="Lambert K.N."/>
            <person name="Hudson M.E."/>
        </authorList>
    </citation>
    <scope>NUCLEOTIDE SEQUENCE [LARGE SCALE GENOMIC DNA]</scope>
    <source>
        <strain evidence="11">cHgTN10</strain>
    </source>
</reference>
<feature type="binding site" evidence="7 8">
    <location>
        <position position="88"/>
    </location>
    <ligand>
        <name>S-adenosyl-L-methionine</name>
        <dbReference type="ChEBI" id="CHEBI:59789"/>
    </ligand>
</feature>
<dbReference type="CDD" id="cd02440">
    <property type="entry name" value="AdoMet_MTases"/>
    <property type="match status" value="1"/>
</dbReference>
<name>A0A2Z3LE04_9BACT</name>
<proteinExistence type="inferred from homology"/>
<gene>
    <name evidence="7 10" type="primary">rsmA</name>
    <name evidence="7" type="synonym">ksgA</name>
    <name evidence="10" type="ORF">DK880_00662</name>
</gene>
<dbReference type="Gene3D" id="1.10.8.100">
    <property type="entry name" value="Ribosomal RNA adenine dimethylase-like, domain 2"/>
    <property type="match status" value="1"/>
</dbReference>
<protein>
    <recommendedName>
        <fullName evidence="7">Ribosomal RNA small subunit methyltransferase A</fullName>
        <ecNumber evidence="7">2.1.1.182</ecNumber>
    </recommendedName>
    <alternativeName>
        <fullName evidence="7">16S rRNA (adenine(1518)-N(6)/adenine(1519)-N(6))-dimethyltransferase</fullName>
    </alternativeName>
    <alternativeName>
        <fullName evidence="7">16S rRNA dimethyladenosine transferase</fullName>
    </alternativeName>
    <alternativeName>
        <fullName evidence="7">16S rRNA dimethylase</fullName>
    </alternativeName>
    <alternativeName>
        <fullName evidence="7">S-adenosylmethionine-6-N', N'-adenosyl(rRNA) dimethyltransferase</fullName>
    </alternativeName>
</protein>
<dbReference type="PANTHER" id="PTHR11727:SF7">
    <property type="entry name" value="DIMETHYLADENOSINE TRANSFERASE-RELATED"/>
    <property type="match status" value="1"/>
</dbReference>
<keyword evidence="3 7" id="KW-0489">Methyltransferase</keyword>
<dbReference type="GO" id="GO:0005829">
    <property type="term" value="C:cytosol"/>
    <property type="evidence" value="ECO:0007669"/>
    <property type="project" value="TreeGrafter"/>
</dbReference>
<dbReference type="EC" id="2.1.1.182" evidence="7"/>
<comment type="catalytic activity">
    <reaction evidence="7">
        <text>adenosine(1518)/adenosine(1519) in 16S rRNA + 4 S-adenosyl-L-methionine = N(6)-dimethyladenosine(1518)/N(6)-dimethyladenosine(1519) in 16S rRNA + 4 S-adenosyl-L-homocysteine + 4 H(+)</text>
        <dbReference type="Rhea" id="RHEA:19609"/>
        <dbReference type="Rhea" id="RHEA-COMP:10232"/>
        <dbReference type="Rhea" id="RHEA-COMP:10233"/>
        <dbReference type="ChEBI" id="CHEBI:15378"/>
        <dbReference type="ChEBI" id="CHEBI:57856"/>
        <dbReference type="ChEBI" id="CHEBI:59789"/>
        <dbReference type="ChEBI" id="CHEBI:74411"/>
        <dbReference type="ChEBI" id="CHEBI:74493"/>
        <dbReference type="EC" id="2.1.1.182"/>
    </reaction>
</comment>
<evidence type="ECO:0000256" key="1">
    <source>
        <dbReference type="ARBA" id="ARBA00022490"/>
    </source>
</evidence>
<feature type="binding site" evidence="7 8">
    <location>
        <position position="42"/>
    </location>
    <ligand>
        <name>S-adenosyl-L-methionine</name>
        <dbReference type="ChEBI" id="CHEBI:59789"/>
    </ligand>
</feature>
<dbReference type="Pfam" id="PF00398">
    <property type="entry name" value="RrnaAD"/>
    <property type="match status" value="1"/>
</dbReference>
<organism evidence="10 11">
    <name type="scientific">Candidatus Cardinium hertigii</name>
    <dbReference type="NCBI Taxonomy" id="247481"/>
    <lineage>
        <taxon>Bacteria</taxon>
        <taxon>Pseudomonadati</taxon>
        <taxon>Bacteroidota</taxon>
        <taxon>Cytophagia</taxon>
        <taxon>Cytophagales</taxon>
        <taxon>Amoebophilaceae</taxon>
        <taxon>Candidatus Cardinium</taxon>
    </lineage>
</organism>
<feature type="binding site" evidence="7 8">
    <location>
        <position position="64"/>
    </location>
    <ligand>
        <name>S-adenosyl-L-methionine</name>
        <dbReference type="ChEBI" id="CHEBI:59789"/>
    </ligand>
</feature>
<dbReference type="FunFam" id="1.10.8.100:FF:000001">
    <property type="entry name" value="Ribosomal RNA small subunit methyltransferase A"/>
    <property type="match status" value="1"/>
</dbReference>
<dbReference type="PROSITE" id="PS01131">
    <property type="entry name" value="RRNA_A_DIMETH"/>
    <property type="match status" value="1"/>
</dbReference>
<evidence type="ECO:0000313" key="11">
    <source>
        <dbReference type="Proteomes" id="UP000245872"/>
    </source>
</evidence>
<dbReference type="AlphaFoldDB" id="A0A2Z3LE04"/>
<evidence type="ECO:0000256" key="3">
    <source>
        <dbReference type="ARBA" id="ARBA00022603"/>
    </source>
</evidence>
<accession>A0A2Z3LE04</accession>
<evidence type="ECO:0000256" key="5">
    <source>
        <dbReference type="ARBA" id="ARBA00022691"/>
    </source>
</evidence>
<dbReference type="GO" id="GO:0003723">
    <property type="term" value="F:RNA binding"/>
    <property type="evidence" value="ECO:0007669"/>
    <property type="project" value="UniProtKB-UniRule"/>
</dbReference>
<dbReference type="NCBIfam" id="TIGR00755">
    <property type="entry name" value="ksgA"/>
    <property type="match status" value="1"/>
</dbReference>
<dbReference type="HAMAP" id="MF_00607">
    <property type="entry name" value="16SrRNA_methyltr_A"/>
    <property type="match status" value="1"/>
</dbReference>
<evidence type="ECO:0000256" key="2">
    <source>
        <dbReference type="ARBA" id="ARBA00022552"/>
    </source>
</evidence>
<keyword evidence="6 7" id="KW-0694">RNA-binding</keyword>
<comment type="similarity">
    <text evidence="7">Belongs to the class I-like SAM-binding methyltransferase superfamily. rRNA adenine N(6)-methyltransferase family. RsmA subfamily.</text>
</comment>
<evidence type="ECO:0000313" key="10">
    <source>
        <dbReference type="EMBL" id="AWN81976.1"/>
    </source>
</evidence>
<comment type="function">
    <text evidence="7">Specifically dimethylates two adjacent adenosines (A1518 and A1519) in the loop of a conserved hairpin near the 3'-end of 16S rRNA in the 30S particle. May play a critical role in biogenesis of 30S subunits.</text>
</comment>
<dbReference type="InterPro" id="IPR020596">
    <property type="entry name" value="rRNA_Ade_Mease_Trfase_CS"/>
</dbReference>
<dbReference type="PIRSF" id="PIRSF027833">
    <property type="entry name" value="MtTFB2"/>
    <property type="match status" value="1"/>
</dbReference>
<evidence type="ECO:0000256" key="4">
    <source>
        <dbReference type="ARBA" id="ARBA00022679"/>
    </source>
</evidence>
<dbReference type="PANTHER" id="PTHR11727">
    <property type="entry name" value="DIMETHYLADENOSINE TRANSFERASE"/>
    <property type="match status" value="1"/>
</dbReference>
<feature type="binding site" evidence="7 8">
    <location>
        <position position="16"/>
    </location>
    <ligand>
        <name>S-adenosyl-L-methionine</name>
        <dbReference type="ChEBI" id="CHEBI:59789"/>
    </ligand>
</feature>
<dbReference type="KEGG" id="cher:DK880_00662"/>
<dbReference type="InterPro" id="IPR011530">
    <property type="entry name" value="rRNA_adenine_dimethylase"/>
</dbReference>
<dbReference type="Proteomes" id="UP000245872">
    <property type="component" value="Chromosome"/>
</dbReference>
<dbReference type="InterPro" id="IPR029063">
    <property type="entry name" value="SAM-dependent_MTases_sf"/>
</dbReference>
<feature type="domain" description="Ribosomal RNA adenine methylase transferase N-terminal" evidence="9">
    <location>
        <begin position="21"/>
        <end position="193"/>
    </location>
</feature>